<sequence length="100" mass="11249">MPRLGLACLLTSLQITRFAEVARPYSLRYTGGKAFNQDGNVSESMQNMMMGHASIVTFLKYYLLRRITVDTQAVVCGVEPQDVLMRAACTMSRSIDLRRL</sequence>
<name>A0A7U2NQ96_PHANO</name>
<keyword evidence="1" id="KW-0732">Signal</keyword>
<proteinExistence type="predicted"/>
<dbReference type="InterPro" id="IPR021842">
    <property type="entry name" value="DUF3435"/>
</dbReference>
<feature type="chain" id="PRO_5031035688" evidence="1">
    <location>
        <begin position="22"/>
        <end position="100"/>
    </location>
</feature>
<dbReference type="VEuPathDB" id="FungiDB:JI435_445970"/>
<dbReference type="Proteomes" id="UP000663193">
    <property type="component" value="Chromosome 20"/>
</dbReference>
<accession>A0A7U2NQ96</accession>
<dbReference type="PANTHER" id="PTHR37535">
    <property type="entry name" value="FLUG DOMAIN PROTEIN"/>
    <property type="match status" value="1"/>
</dbReference>
<dbReference type="Pfam" id="PF11917">
    <property type="entry name" value="DUF3435"/>
    <property type="match status" value="1"/>
</dbReference>
<dbReference type="EMBL" id="CP069042">
    <property type="protein sequence ID" value="QRD06482.1"/>
    <property type="molecule type" value="Genomic_DNA"/>
</dbReference>
<evidence type="ECO:0000256" key="1">
    <source>
        <dbReference type="SAM" id="SignalP"/>
    </source>
</evidence>
<keyword evidence="3" id="KW-1185">Reference proteome</keyword>
<dbReference type="AlphaFoldDB" id="A0A7U2NQ96"/>
<reference evidence="3" key="1">
    <citation type="journal article" date="2021" name="BMC Genomics">
        <title>Chromosome-level genome assembly and manually-curated proteome of model necrotroph Parastagonospora nodorum Sn15 reveals a genome-wide trove of candidate effector homologs, and redundancy of virulence-related functions within an accessory chromosome.</title>
        <authorList>
            <person name="Bertazzoni S."/>
            <person name="Jones D.A.B."/>
            <person name="Phan H.T."/>
            <person name="Tan K.-C."/>
            <person name="Hane J.K."/>
        </authorList>
    </citation>
    <scope>NUCLEOTIDE SEQUENCE [LARGE SCALE GENOMIC DNA]</scope>
    <source>
        <strain evidence="3">SN15 / ATCC MYA-4574 / FGSC 10173)</strain>
    </source>
</reference>
<dbReference type="PANTHER" id="PTHR37535:SF2">
    <property type="entry name" value="FINGER DOMAIN PROTEIN, PUTATIVE (AFU_ORTHOLOGUE AFUA_6G09300)-RELATED"/>
    <property type="match status" value="1"/>
</dbReference>
<feature type="signal peptide" evidence="1">
    <location>
        <begin position="1"/>
        <end position="21"/>
    </location>
</feature>
<organism evidence="2 3">
    <name type="scientific">Phaeosphaeria nodorum (strain SN15 / ATCC MYA-4574 / FGSC 10173)</name>
    <name type="common">Glume blotch fungus</name>
    <name type="synonym">Parastagonospora nodorum</name>
    <dbReference type="NCBI Taxonomy" id="321614"/>
    <lineage>
        <taxon>Eukaryota</taxon>
        <taxon>Fungi</taxon>
        <taxon>Dikarya</taxon>
        <taxon>Ascomycota</taxon>
        <taxon>Pezizomycotina</taxon>
        <taxon>Dothideomycetes</taxon>
        <taxon>Pleosporomycetidae</taxon>
        <taxon>Pleosporales</taxon>
        <taxon>Pleosporineae</taxon>
        <taxon>Phaeosphaeriaceae</taxon>
        <taxon>Parastagonospora</taxon>
    </lineage>
</organism>
<gene>
    <name evidence="2" type="ORF">JI435_445970</name>
</gene>
<dbReference type="OrthoDB" id="3789246at2759"/>
<protein>
    <submittedName>
        <fullName evidence="2">Uncharacterized protein</fullName>
    </submittedName>
</protein>
<evidence type="ECO:0000313" key="2">
    <source>
        <dbReference type="EMBL" id="QRD06482.1"/>
    </source>
</evidence>
<evidence type="ECO:0000313" key="3">
    <source>
        <dbReference type="Proteomes" id="UP000663193"/>
    </source>
</evidence>